<dbReference type="AlphaFoldDB" id="A0A382GV19"/>
<sequence length="228" mass="26653">MTIYIVDLEAVDTRYTKEWKEYLPRQLKKHTNREVVNISGGDTPQTTTPGAFLNFGGTNVYKSNQLAKIGQMFCENKIKDGDYFLYTDAWNPTVLQLKYMAELLNVKIKIGGMWHAGSYDPADFLGRIIGDKPWVRKTEESMYETFDHNFFATDFHLKMFCDTFKCTSKVKRVGWPMEYMEHNLDSYKNMTKRDLILYPHRLAPEKQPGIFQDLKDSLSSQYEFVVCQ</sequence>
<organism evidence="1">
    <name type="scientific">marine metagenome</name>
    <dbReference type="NCBI Taxonomy" id="408172"/>
    <lineage>
        <taxon>unclassified sequences</taxon>
        <taxon>metagenomes</taxon>
        <taxon>ecological metagenomes</taxon>
    </lineage>
</organism>
<reference evidence="1" key="1">
    <citation type="submission" date="2018-05" db="EMBL/GenBank/DDBJ databases">
        <authorList>
            <person name="Lanie J.A."/>
            <person name="Ng W.-L."/>
            <person name="Kazmierczak K.M."/>
            <person name="Andrzejewski T.M."/>
            <person name="Davidsen T.M."/>
            <person name="Wayne K.J."/>
            <person name="Tettelin H."/>
            <person name="Glass J.I."/>
            <person name="Rusch D."/>
            <person name="Podicherti R."/>
            <person name="Tsui H.-C.T."/>
            <person name="Winkler M.E."/>
        </authorList>
    </citation>
    <scope>NUCLEOTIDE SEQUENCE</scope>
</reference>
<name>A0A382GV19_9ZZZZ</name>
<gene>
    <name evidence="1" type="ORF">METZ01_LOCUS230875</name>
</gene>
<dbReference type="EMBL" id="UINC01057158">
    <property type="protein sequence ID" value="SVB78021.1"/>
    <property type="molecule type" value="Genomic_DNA"/>
</dbReference>
<protein>
    <submittedName>
        <fullName evidence="1">Uncharacterized protein</fullName>
    </submittedName>
</protein>
<feature type="non-terminal residue" evidence="1">
    <location>
        <position position="228"/>
    </location>
</feature>
<accession>A0A382GV19</accession>
<proteinExistence type="predicted"/>
<evidence type="ECO:0000313" key="1">
    <source>
        <dbReference type="EMBL" id="SVB78021.1"/>
    </source>
</evidence>